<evidence type="ECO:0000313" key="1">
    <source>
        <dbReference type="EMBL" id="KAF2684687.1"/>
    </source>
</evidence>
<proteinExistence type="predicted"/>
<dbReference type="OrthoDB" id="3661438at2759"/>
<dbReference type="EMBL" id="MU005580">
    <property type="protein sequence ID" value="KAF2684687.1"/>
    <property type="molecule type" value="Genomic_DNA"/>
</dbReference>
<evidence type="ECO:0000313" key="2">
    <source>
        <dbReference type="Proteomes" id="UP000799291"/>
    </source>
</evidence>
<keyword evidence="2" id="KW-1185">Reference proteome</keyword>
<gene>
    <name evidence="1" type="ORF">K458DRAFT_450611</name>
</gene>
<accession>A0A6G1J2D9</accession>
<protein>
    <submittedName>
        <fullName evidence="1">Uncharacterized protein</fullName>
    </submittedName>
</protein>
<reference evidence="1" key="1">
    <citation type="journal article" date="2020" name="Stud. Mycol.">
        <title>101 Dothideomycetes genomes: a test case for predicting lifestyles and emergence of pathogens.</title>
        <authorList>
            <person name="Haridas S."/>
            <person name="Albert R."/>
            <person name="Binder M."/>
            <person name="Bloem J."/>
            <person name="Labutti K."/>
            <person name="Salamov A."/>
            <person name="Andreopoulos B."/>
            <person name="Baker S."/>
            <person name="Barry K."/>
            <person name="Bills G."/>
            <person name="Bluhm B."/>
            <person name="Cannon C."/>
            <person name="Castanera R."/>
            <person name="Culley D."/>
            <person name="Daum C."/>
            <person name="Ezra D."/>
            <person name="Gonzalez J."/>
            <person name="Henrissat B."/>
            <person name="Kuo A."/>
            <person name="Liang C."/>
            <person name="Lipzen A."/>
            <person name="Lutzoni F."/>
            <person name="Magnuson J."/>
            <person name="Mondo S."/>
            <person name="Nolan M."/>
            <person name="Ohm R."/>
            <person name="Pangilinan J."/>
            <person name="Park H.-J."/>
            <person name="Ramirez L."/>
            <person name="Alfaro M."/>
            <person name="Sun H."/>
            <person name="Tritt A."/>
            <person name="Yoshinaga Y."/>
            <person name="Zwiers L.-H."/>
            <person name="Turgeon B."/>
            <person name="Goodwin S."/>
            <person name="Spatafora J."/>
            <person name="Crous P."/>
            <person name="Grigoriev I."/>
        </authorList>
    </citation>
    <scope>NUCLEOTIDE SEQUENCE</scope>
    <source>
        <strain evidence="1">CBS 122367</strain>
    </source>
</reference>
<organism evidence="1 2">
    <name type="scientific">Lentithecium fluviatile CBS 122367</name>
    <dbReference type="NCBI Taxonomy" id="1168545"/>
    <lineage>
        <taxon>Eukaryota</taxon>
        <taxon>Fungi</taxon>
        <taxon>Dikarya</taxon>
        <taxon>Ascomycota</taxon>
        <taxon>Pezizomycotina</taxon>
        <taxon>Dothideomycetes</taxon>
        <taxon>Pleosporomycetidae</taxon>
        <taxon>Pleosporales</taxon>
        <taxon>Massarineae</taxon>
        <taxon>Lentitheciaceae</taxon>
        <taxon>Lentithecium</taxon>
    </lineage>
</organism>
<dbReference type="AlphaFoldDB" id="A0A6G1J2D9"/>
<name>A0A6G1J2D9_9PLEO</name>
<sequence length="198" mass="22777">MRTTGRSSRPKWQKYTRMLHSLSQQPEQKMVIRVFSSRRIPSSPRSLWRSPTEQWRVYPSLPAEHVTTMAGIQMSRCGKGLGRIKSECYPTGQSISRRMSSCRPARQRIAVSAGRDLEGNMRCMASARERLTGMPWWRSSREKKLTFEADKLAALSGVAKTTGEWCTGQRYLAGLWEANLINSLLWRPHTSSRRTTEW</sequence>
<dbReference type="Proteomes" id="UP000799291">
    <property type="component" value="Unassembled WGS sequence"/>
</dbReference>